<dbReference type="PANTHER" id="PTHR41237:SF1">
    <property type="entry name" value="SMALL RIBOSOMAL SUBUNIT PROTEIN BS21M"/>
    <property type="match status" value="1"/>
</dbReference>
<keyword evidence="6" id="KW-1185">Reference proteome</keyword>
<evidence type="ECO:0000256" key="2">
    <source>
        <dbReference type="ARBA" id="ARBA00022980"/>
    </source>
</evidence>
<name>A0A136ITV6_9PEZI</name>
<keyword evidence="3" id="KW-0687">Ribonucleoprotein</keyword>
<gene>
    <name evidence="5" type="ORF">Micbo1qcDRAFT_166864</name>
</gene>
<evidence type="ECO:0000256" key="3">
    <source>
        <dbReference type="ARBA" id="ARBA00023274"/>
    </source>
</evidence>
<evidence type="ECO:0000313" key="5">
    <source>
        <dbReference type="EMBL" id="KXJ88226.1"/>
    </source>
</evidence>
<dbReference type="GO" id="GO:0003735">
    <property type="term" value="F:structural constituent of ribosome"/>
    <property type="evidence" value="ECO:0007669"/>
    <property type="project" value="InterPro"/>
</dbReference>
<dbReference type="Pfam" id="PF01165">
    <property type="entry name" value="Ribosomal_S21"/>
    <property type="match status" value="1"/>
</dbReference>
<accession>A0A136ITV6</accession>
<dbReference type="OrthoDB" id="2501249at2759"/>
<dbReference type="PANTHER" id="PTHR41237">
    <property type="entry name" value="37S RIBOSOMAL PROTEIN MRP21, MITOCHONDRIAL"/>
    <property type="match status" value="1"/>
</dbReference>
<feature type="region of interest" description="Disordered" evidence="4">
    <location>
        <begin position="78"/>
        <end position="98"/>
    </location>
</feature>
<evidence type="ECO:0000313" key="6">
    <source>
        <dbReference type="Proteomes" id="UP000070501"/>
    </source>
</evidence>
<dbReference type="GO" id="GO:0070124">
    <property type="term" value="P:mitochondrial translational initiation"/>
    <property type="evidence" value="ECO:0007669"/>
    <property type="project" value="TreeGrafter"/>
</dbReference>
<protein>
    <submittedName>
        <fullName evidence="5">Uncharacterized protein</fullName>
    </submittedName>
</protein>
<feature type="compositionally biased region" description="Polar residues" evidence="4">
    <location>
        <begin position="36"/>
        <end position="52"/>
    </location>
</feature>
<dbReference type="Proteomes" id="UP000070501">
    <property type="component" value="Unassembled WGS sequence"/>
</dbReference>
<sequence>MATEMGRLAAFAASRSTTPLIRGSMVRSNFLTASRLSQPTASPVRRLSSTPMRSAASGWPSRGTQQARVQEATEIKKPDVAAYGRSPASAPMGESPNDNDFDMAMDLDLSLNDLRKTSALSEQQPPPLTHDLHCTPRLGRTVNLTKNVDVGRAFKLLAQGVAANKLHKTVRLQREHERPGLKRKRLKSERWQKRFKGGFKATVKRVRQLTAQGW</sequence>
<dbReference type="InParanoid" id="A0A136ITV6"/>
<keyword evidence="2" id="KW-0689">Ribosomal protein</keyword>
<feature type="region of interest" description="Disordered" evidence="4">
    <location>
        <begin position="36"/>
        <end position="65"/>
    </location>
</feature>
<reference evidence="6" key="1">
    <citation type="submission" date="2016-02" db="EMBL/GenBank/DDBJ databases">
        <title>Draft genome sequence of Microdochium bolleyi, a fungal endophyte of beachgrass.</title>
        <authorList>
            <consortium name="DOE Joint Genome Institute"/>
            <person name="David A.S."/>
            <person name="May G."/>
            <person name="Haridas S."/>
            <person name="Lim J."/>
            <person name="Wang M."/>
            <person name="Labutti K."/>
            <person name="Lipzen A."/>
            <person name="Barry K."/>
            <person name="Grigoriev I.V."/>
        </authorList>
    </citation>
    <scope>NUCLEOTIDE SEQUENCE [LARGE SCALE GENOMIC DNA]</scope>
    <source>
        <strain evidence="6">J235TASD1</strain>
    </source>
</reference>
<organism evidence="5 6">
    <name type="scientific">Microdochium bolleyi</name>
    <dbReference type="NCBI Taxonomy" id="196109"/>
    <lineage>
        <taxon>Eukaryota</taxon>
        <taxon>Fungi</taxon>
        <taxon>Dikarya</taxon>
        <taxon>Ascomycota</taxon>
        <taxon>Pezizomycotina</taxon>
        <taxon>Sordariomycetes</taxon>
        <taxon>Xylariomycetidae</taxon>
        <taxon>Xylariales</taxon>
        <taxon>Microdochiaceae</taxon>
        <taxon>Microdochium</taxon>
    </lineage>
</organism>
<dbReference type="InterPro" id="IPR001911">
    <property type="entry name" value="Ribosomal_bS21"/>
</dbReference>
<dbReference type="InterPro" id="IPR052837">
    <property type="entry name" value="Mitoribosomal_bS21"/>
</dbReference>
<proteinExistence type="inferred from homology"/>
<dbReference type="AlphaFoldDB" id="A0A136ITV6"/>
<evidence type="ECO:0000256" key="1">
    <source>
        <dbReference type="ARBA" id="ARBA00006640"/>
    </source>
</evidence>
<comment type="similarity">
    <text evidence="1">Belongs to the bacterial ribosomal protein bS21 family.</text>
</comment>
<dbReference type="GO" id="GO:0005763">
    <property type="term" value="C:mitochondrial small ribosomal subunit"/>
    <property type="evidence" value="ECO:0007669"/>
    <property type="project" value="TreeGrafter"/>
</dbReference>
<dbReference type="EMBL" id="KQ964259">
    <property type="protein sequence ID" value="KXJ88226.1"/>
    <property type="molecule type" value="Genomic_DNA"/>
</dbReference>
<evidence type="ECO:0000256" key="4">
    <source>
        <dbReference type="SAM" id="MobiDB-lite"/>
    </source>
</evidence>
<dbReference type="STRING" id="196109.A0A136ITV6"/>